<evidence type="ECO:0000256" key="1">
    <source>
        <dbReference type="ARBA" id="ARBA00007074"/>
    </source>
</evidence>
<feature type="domain" description="NlpC/P60" evidence="9">
    <location>
        <begin position="115"/>
        <end position="236"/>
    </location>
</feature>
<sequence>MRSLGVLLCVWLAGIAGAAGSTHTVQPSETLWRIARQHNLSVEALMQANRLTSPTIEVGQVLLIPQTHTVQPGETLWRISRAYGTTVAALKALNGLTSDAITPGQRLLIPPSPEATPVPRLLQAARRYLGVPYRYGGSSPQGMDCSGYVQRVFLDLGIPLPRTTQALWRTLPPAQELRPGDLVFFNFQGGRGVDHVGIYLGAGRFVHANTLKGRVVEEPLAAPWNQKAYRGARRVPALP</sequence>
<dbReference type="Proteomes" id="UP000007030">
    <property type="component" value="Chromosome"/>
</dbReference>
<dbReference type="InterPro" id="IPR052062">
    <property type="entry name" value="Murein_DD/LD_carboxypeptidase"/>
</dbReference>
<protein>
    <submittedName>
        <fullName evidence="10">NLP/P60 protein</fullName>
    </submittedName>
</protein>
<evidence type="ECO:0000313" key="10">
    <source>
        <dbReference type="EMBL" id="AEB12861.1"/>
    </source>
</evidence>
<dbReference type="PROSITE" id="PS51782">
    <property type="entry name" value="LYSM"/>
    <property type="match status" value="2"/>
</dbReference>
<comment type="similarity">
    <text evidence="1">Belongs to the peptidase C40 family.</text>
</comment>
<dbReference type="Pfam" id="PF01476">
    <property type="entry name" value="LysM"/>
    <property type="match status" value="2"/>
</dbReference>
<dbReference type="PROSITE" id="PS51935">
    <property type="entry name" value="NLPC_P60"/>
    <property type="match status" value="1"/>
</dbReference>
<evidence type="ECO:0000259" key="8">
    <source>
        <dbReference type="PROSITE" id="PS51782"/>
    </source>
</evidence>
<feature type="chain" id="PRO_5003287141" evidence="7">
    <location>
        <begin position="19"/>
        <end position="239"/>
    </location>
</feature>
<evidence type="ECO:0000256" key="2">
    <source>
        <dbReference type="ARBA" id="ARBA00022670"/>
    </source>
</evidence>
<dbReference type="SUPFAM" id="SSF54106">
    <property type="entry name" value="LysM domain"/>
    <property type="match status" value="2"/>
</dbReference>
<feature type="domain" description="LysM" evidence="8">
    <location>
        <begin position="21"/>
        <end position="64"/>
    </location>
</feature>
<dbReference type="InterPro" id="IPR038765">
    <property type="entry name" value="Papain-like_cys_pep_sf"/>
</dbReference>
<keyword evidence="3 7" id="KW-0732">Signal</keyword>
<evidence type="ECO:0000259" key="9">
    <source>
        <dbReference type="PROSITE" id="PS51935"/>
    </source>
</evidence>
<organism evidence="10 11">
    <name type="scientific">Marinithermus hydrothermalis (strain DSM 14884 / JCM 11576 / T1)</name>
    <dbReference type="NCBI Taxonomy" id="869210"/>
    <lineage>
        <taxon>Bacteria</taxon>
        <taxon>Thermotogati</taxon>
        <taxon>Deinococcota</taxon>
        <taxon>Deinococci</taxon>
        <taxon>Thermales</taxon>
        <taxon>Thermaceae</taxon>
        <taxon>Marinithermus</taxon>
    </lineage>
</organism>
<evidence type="ECO:0000256" key="5">
    <source>
        <dbReference type="ARBA" id="ARBA00022801"/>
    </source>
</evidence>
<dbReference type="HOGENOM" id="CLU_016043_1_1_0"/>
<dbReference type="Gene3D" id="3.10.350.10">
    <property type="entry name" value="LysM domain"/>
    <property type="match status" value="2"/>
</dbReference>
<dbReference type="PANTHER" id="PTHR47360:SF1">
    <property type="entry name" value="ENDOPEPTIDASE NLPC-RELATED"/>
    <property type="match status" value="1"/>
</dbReference>
<evidence type="ECO:0000256" key="3">
    <source>
        <dbReference type="ARBA" id="ARBA00022729"/>
    </source>
</evidence>
<proteinExistence type="inferred from homology"/>
<evidence type="ECO:0000256" key="4">
    <source>
        <dbReference type="ARBA" id="ARBA00022737"/>
    </source>
</evidence>
<dbReference type="KEGG" id="mhd:Marky_2138"/>
<keyword evidence="11" id="KW-1185">Reference proteome</keyword>
<evidence type="ECO:0000256" key="6">
    <source>
        <dbReference type="ARBA" id="ARBA00022807"/>
    </source>
</evidence>
<dbReference type="InterPro" id="IPR018392">
    <property type="entry name" value="LysM"/>
</dbReference>
<feature type="signal peptide" evidence="7">
    <location>
        <begin position="1"/>
        <end position="18"/>
    </location>
</feature>
<dbReference type="InterPro" id="IPR000064">
    <property type="entry name" value="NLP_P60_dom"/>
</dbReference>
<dbReference type="GO" id="GO:0008234">
    <property type="term" value="F:cysteine-type peptidase activity"/>
    <property type="evidence" value="ECO:0007669"/>
    <property type="project" value="UniProtKB-KW"/>
</dbReference>
<accession>F2NPT5</accession>
<evidence type="ECO:0000313" key="11">
    <source>
        <dbReference type="Proteomes" id="UP000007030"/>
    </source>
</evidence>
<feature type="domain" description="LysM" evidence="8">
    <location>
        <begin position="66"/>
        <end position="109"/>
    </location>
</feature>
<dbReference type="Gene3D" id="3.90.1720.10">
    <property type="entry name" value="endopeptidase domain like (from Nostoc punctiforme)"/>
    <property type="match status" value="1"/>
</dbReference>
<dbReference type="MEROPS" id="C40.006"/>
<keyword evidence="2" id="KW-0645">Protease</keyword>
<dbReference type="EMBL" id="CP002630">
    <property type="protein sequence ID" value="AEB12861.1"/>
    <property type="molecule type" value="Genomic_DNA"/>
</dbReference>
<dbReference type="InterPro" id="IPR036779">
    <property type="entry name" value="LysM_dom_sf"/>
</dbReference>
<dbReference type="STRING" id="869210.Marky_2138"/>
<dbReference type="eggNOG" id="COG0791">
    <property type="taxonomic scope" value="Bacteria"/>
</dbReference>
<dbReference type="GO" id="GO:0006508">
    <property type="term" value="P:proteolysis"/>
    <property type="evidence" value="ECO:0007669"/>
    <property type="project" value="UniProtKB-KW"/>
</dbReference>
<evidence type="ECO:0000256" key="7">
    <source>
        <dbReference type="SAM" id="SignalP"/>
    </source>
</evidence>
<dbReference type="SUPFAM" id="SSF54001">
    <property type="entry name" value="Cysteine proteinases"/>
    <property type="match status" value="1"/>
</dbReference>
<dbReference type="PANTHER" id="PTHR47360">
    <property type="entry name" value="MUREIN DD-ENDOPEPTIDASE MEPS/MUREIN LD-CARBOXYPEPTIDASE"/>
    <property type="match status" value="1"/>
</dbReference>
<name>F2NPT5_MARHT</name>
<dbReference type="RefSeq" id="WP_013704906.1">
    <property type="nucleotide sequence ID" value="NC_015387.1"/>
</dbReference>
<dbReference type="Pfam" id="PF00877">
    <property type="entry name" value="NLPC_P60"/>
    <property type="match status" value="1"/>
</dbReference>
<keyword evidence="6" id="KW-0788">Thiol protease</keyword>
<dbReference type="AlphaFoldDB" id="F2NPT5"/>
<gene>
    <name evidence="10" type="ordered locus">Marky_2138</name>
</gene>
<keyword evidence="4" id="KW-0677">Repeat</keyword>
<dbReference type="OrthoDB" id="9808890at2"/>
<dbReference type="eggNOG" id="COG1388">
    <property type="taxonomic scope" value="Bacteria"/>
</dbReference>
<reference evidence="10 11" key="1">
    <citation type="journal article" date="2012" name="Stand. Genomic Sci.">
        <title>Complete genome sequence of the aerobic, heterotroph Marinithermus hydrothermalis type strain (T1(T)) from a deep-sea hydrothermal vent chimney.</title>
        <authorList>
            <person name="Copeland A."/>
            <person name="Gu W."/>
            <person name="Yasawong M."/>
            <person name="Lapidus A."/>
            <person name="Lucas S."/>
            <person name="Deshpande S."/>
            <person name="Pagani I."/>
            <person name="Tapia R."/>
            <person name="Cheng J.F."/>
            <person name="Goodwin L.A."/>
            <person name="Pitluck S."/>
            <person name="Liolios K."/>
            <person name="Ivanova N."/>
            <person name="Mavromatis K."/>
            <person name="Mikhailova N."/>
            <person name="Pati A."/>
            <person name="Chen A."/>
            <person name="Palaniappan K."/>
            <person name="Land M."/>
            <person name="Pan C."/>
            <person name="Brambilla E.M."/>
            <person name="Rohde M."/>
            <person name="Tindall B.J."/>
            <person name="Sikorski J."/>
            <person name="Goker M."/>
            <person name="Detter J.C."/>
            <person name="Bristow J."/>
            <person name="Eisen J.A."/>
            <person name="Markowitz V."/>
            <person name="Hugenholtz P."/>
            <person name="Kyrpides N.C."/>
            <person name="Klenk H.P."/>
            <person name="Woyke T."/>
        </authorList>
    </citation>
    <scope>NUCLEOTIDE SEQUENCE [LARGE SCALE GENOMIC DNA]</scope>
    <source>
        <strain evidence="11">DSM 14884 / JCM 11576 / T1</strain>
    </source>
</reference>
<dbReference type="SMART" id="SM00257">
    <property type="entry name" value="LysM"/>
    <property type="match status" value="2"/>
</dbReference>
<dbReference type="CDD" id="cd00118">
    <property type="entry name" value="LysM"/>
    <property type="match status" value="2"/>
</dbReference>
<keyword evidence="5" id="KW-0378">Hydrolase</keyword>